<accession>A0ABR3UZY1</accession>
<feature type="compositionally biased region" description="Polar residues" evidence="1">
    <location>
        <begin position="1"/>
        <end position="10"/>
    </location>
</feature>
<proteinExistence type="predicted"/>
<dbReference type="EMBL" id="JAZHXJ010003532">
    <property type="protein sequence ID" value="KAL1835094.1"/>
    <property type="molecule type" value="Genomic_DNA"/>
</dbReference>
<comment type="caution">
    <text evidence="2">The sequence shown here is derived from an EMBL/GenBank/DDBJ whole genome shotgun (WGS) entry which is preliminary data.</text>
</comment>
<reference evidence="2 3" key="1">
    <citation type="journal article" date="2024" name="Commun. Biol.">
        <title>Comparative genomic analysis of thermophilic fungi reveals convergent evolutionary adaptations and gene losses.</title>
        <authorList>
            <person name="Steindorff A.S."/>
            <person name="Aguilar-Pontes M.V."/>
            <person name="Robinson A.J."/>
            <person name="Andreopoulos B."/>
            <person name="LaButti K."/>
            <person name="Kuo A."/>
            <person name="Mondo S."/>
            <person name="Riley R."/>
            <person name="Otillar R."/>
            <person name="Haridas S."/>
            <person name="Lipzen A."/>
            <person name="Grimwood J."/>
            <person name="Schmutz J."/>
            <person name="Clum A."/>
            <person name="Reid I.D."/>
            <person name="Moisan M.C."/>
            <person name="Butler G."/>
            <person name="Nguyen T.T.M."/>
            <person name="Dewar K."/>
            <person name="Conant G."/>
            <person name="Drula E."/>
            <person name="Henrissat B."/>
            <person name="Hansel C."/>
            <person name="Singer S."/>
            <person name="Hutchinson M.I."/>
            <person name="de Vries R.P."/>
            <person name="Natvig D.O."/>
            <person name="Powell A.J."/>
            <person name="Tsang A."/>
            <person name="Grigoriev I.V."/>
        </authorList>
    </citation>
    <scope>NUCLEOTIDE SEQUENCE [LARGE SCALE GENOMIC DNA]</scope>
    <source>
        <strain evidence="2 3">ATCC 24622</strain>
    </source>
</reference>
<keyword evidence="3" id="KW-1185">Reference proteome</keyword>
<feature type="compositionally biased region" description="Basic and acidic residues" evidence="1">
    <location>
        <begin position="159"/>
        <end position="172"/>
    </location>
</feature>
<organism evidence="2 3">
    <name type="scientific">Phialemonium thermophilum</name>
    <dbReference type="NCBI Taxonomy" id="223376"/>
    <lineage>
        <taxon>Eukaryota</taxon>
        <taxon>Fungi</taxon>
        <taxon>Dikarya</taxon>
        <taxon>Ascomycota</taxon>
        <taxon>Pezizomycotina</taxon>
        <taxon>Sordariomycetes</taxon>
        <taxon>Sordariomycetidae</taxon>
        <taxon>Cephalothecales</taxon>
        <taxon>Cephalothecaceae</taxon>
        <taxon>Phialemonium</taxon>
    </lineage>
</organism>
<feature type="region of interest" description="Disordered" evidence="1">
    <location>
        <begin position="144"/>
        <end position="194"/>
    </location>
</feature>
<feature type="compositionally biased region" description="Low complexity" evidence="1">
    <location>
        <begin position="11"/>
        <end position="37"/>
    </location>
</feature>
<evidence type="ECO:0000313" key="3">
    <source>
        <dbReference type="Proteomes" id="UP001586593"/>
    </source>
</evidence>
<dbReference type="Proteomes" id="UP001586593">
    <property type="component" value="Unassembled WGS sequence"/>
</dbReference>
<evidence type="ECO:0000313" key="2">
    <source>
        <dbReference type="EMBL" id="KAL1835094.1"/>
    </source>
</evidence>
<evidence type="ECO:0000256" key="1">
    <source>
        <dbReference type="SAM" id="MobiDB-lite"/>
    </source>
</evidence>
<sequence length="194" mass="21436">MSRKSTSTISHTNNTNNHNNHNNHNNNNDNNPTTANTGTPPSSASDRDSSSAARQSKPQPQCYSLSRHRVSLSHSHSRQSSPKMSSARASPAHFSSQPPYLLVPNLHVPDPTVGEVDLGSHPWMVATVIEDDDLMFGGKPLSAWYEEERTRQSLGSSGSRDEEERRGRQRERARGHHAGHPRPQQAPKPAKESK</sequence>
<feature type="region of interest" description="Disordered" evidence="1">
    <location>
        <begin position="1"/>
        <end position="100"/>
    </location>
</feature>
<protein>
    <submittedName>
        <fullName evidence="2">Uncharacterized protein</fullName>
    </submittedName>
</protein>
<name>A0ABR3UZY1_9PEZI</name>
<gene>
    <name evidence="2" type="ORF">VTK73DRAFT_6286</name>
</gene>
<feature type="compositionally biased region" description="Basic residues" evidence="1">
    <location>
        <begin position="66"/>
        <end position="77"/>
    </location>
</feature>